<protein>
    <submittedName>
        <fullName evidence="8">Sulfate permease</fullName>
    </submittedName>
</protein>
<proteinExistence type="predicted"/>
<dbReference type="Pfam" id="PF01740">
    <property type="entry name" value="STAS"/>
    <property type="match status" value="1"/>
</dbReference>
<dbReference type="PROSITE" id="PS50801">
    <property type="entry name" value="STAS"/>
    <property type="match status" value="1"/>
</dbReference>
<feature type="transmembrane region" description="Helical" evidence="5">
    <location>
        <begin position="52"/>
        <end position="69"/>
    </location>
</feature>
<keyword evidence="4 5" id="KW-0472">Membrane</keyword>
<dbReference type="PANTHER" id="PTHR11814">
    <property type="entry name" value="SULFATE TRANSPORTER"/>
    <property type="match status" value="1"/>
</dbReference>
<feature type="transmembrane region" description="Helical" evidence="5">
    <location>
        <begin position="123"/>
        <end position="144"/>
    </location>
</feature>
<dbReference type="SUPFAM" id="SSF52091">
    <property type="entry name" value="SpoIIaa-like"/>
    <property type="match status" value="1"/>
</dbReference>
<dbReference type="RefSeq" id="WP_212724636.1">
    <property type="nucleotide sequence ID" value="NZ_CP071249.1"/>
</dbReference>
<name>A0A9Q9FFD5_9FIRM</name>
<dbReference type="Pfam" id="PF00916">
    <property type="entry name" value="Sulfate_transp"/>
    <property type="match status" value="1"/>
</dbReference>
<evidence type="ECO:0000256" key="3">
    <source>
        <dbReference type="ARBA" id="ARBA00022989"/>
    </source>
</evidence>
<dbReference type="Proteomes" id="UP001058016">
    <property type="component" value="Chromosome"/>
</dbReference>
<dbReference type="AlphaFoldDB" id="A0A9Q9FFD5"/>
<keyword evidence="3 5" id="KW-1133">Transmembrane helix</keyword>
<dbReference type="CDD" id="cd07042">
    <property type="entry name" value="STAS_SulP_like_sulfate_transporter"/>
    <property type="match status" value="1"/>
</dbReference>
<dbReference type="NCBIfam" id="TIGR00815">
    <property type="entry name" value="sulP"/>
    <property type="match status" value="1"/>
</dbReference>
<reference evidence="8 9" key="1">
    <citation type="submission" date="2021-03" db="EMBL/GenBank/DDBJ databases">
        <title>Comparative Genomics and Metabolomics in the genus Turicibacter.</title>
        <authorList>
            <person name="Maki J."/>
            <person name="Looft T."/>
        </authorList>
    </citation>
    <scope>NUCLEOTIDE SEQUENCE</scope>
    <source>
        <strain evidence="8">ISU324</strain>
        <strain evidence="7 9">MMM721</strain>
    </source>
</reference>
<sequence>MSTRLKPKLLSVMKTYNKEQFVKDVIAGLIVAIIALPLSIALAISSGVSPEQGLYTAIIAGFFISLLGGSRVQIGGPSATFMVVVYSVVAAHGTEGLLITTILAGIILILFGLLKLGSVIKYIPYPITVGFTSGIALTIFSSQIKDFFGMNLGAVPTGFIDKWKLYFASFDQIQWMPFMIGAIALAILIIWPKINKKIPASLISIIVTTALVAFLKLDVQTIGTQYTNLSSSFPMPSIPHITWSKIETLLSPAFTIAFLCSLESLLSAVVSDGMIGSKHRSNMELVAEGVANIASGLFGGMPATGAIARTVANIKNGGRTPIAGVVHAITLLFILLFLMPLVKMIPLATLAAVLIMVSYNMSEWRMFKKLLSAPKSDVVVLLSTFFLTVLFDLTLAISVGMVLTSFLFMKRMTDVTDIQGIEMNDDDDDLELLDEELKEALSDEILIYEINGPFFFGAADKFLDSIQSLQGPSKVLIIRLRNVPVIDATAVHALNLLHDNCQRSNTTLILSEVNDSPYKVIKRVGLVREIGRAQVCRHFDQAIARAKEIVKLH</sequence>
<dbReference type="EMBL" id="CP071249">
    <property type="protein sequence ID" value="UUF05174.1"/>
    <property type="molecule type" value="Genomic_DNA"/>
</dbReference>
<evidence type="ECO:0000313" key="8">
    <source>
        <dbReference type="EMBL" id="UUF09373.1"/>
    </source>
</evidence>
<accession>A0A9Q9FFD5</accession>
<feature type="transmembrane region" description="Helical" evidence="5">
    <location>
        <begin position="249"/>
        <end position="270"/>
    </location>
</feature>
<evidence type="ECO:0000256" key="2">
    <source>
        <dbReference type="ARBA" id="ARBA00022692"/>
    </source>
</evidence>
<dbReference type="Proteomes" id="UP001058072">
    <property type="component" value="Chromosome"/>
</dbReference>
<feature type="transmembrane region" description="Helical" evidence="5">
    <location>
        <begin position="21"/>
        <end position="46"/>
    </location>
</feature>
<dbReference type="GO" id="GO:0016020">
    <property type="term" value="C:membrane"/>
    <property type="evidence" value="ECO:0007669"/>
    <property type="project" value="UniProtKB-SubCell"/>
</dbReference>
<dbReference type="InterPro" id="IPR002645">
    <property type="entry name" value="STAS_dom"/>
</dbReference>
<evidence type="ECO:0000313" key="7">
    <source>
        <dbReference type="EMBL" id="UUF05174.1"/>
    </source>
</evidence>
<feature type="transmembrane region" description="Helical" evidence="5">
    <location>
        <begin position="198"/>
        <end position="217"/>
    </location>
</feature>
<evidence type="ECO:0000313" key="10">
    <source>
        <dbReference type="Proteomes" id="UP001058072"/>
    </source>
</evidence>
<feature type="transmembrane region" description="Helical" evidence="5">
    <location>
        <begin position="382"/>
        <end position="408"/>
    </location>
</feature>
<evidence type="ECO:0000256" key="1">
    <source>
        <dbReference type="ARBA" id="ARBA00004141"/>
    </source>
</evidence>
<feature type="transmembrane region" description="Helical" evidence="5">
    <location>
        <begin position="97"/>
        <end position="116"/>
    </location>
</feature>
<dbReference type="InterPro" id="IPR001902">
    <property type="entry name" value="SLC26A/SulP_fam"/>
</dbReference>
<evidence type="ECO:0000256" key="4">
    <source>
        <dbReference type="ARBA" id="ARBA00023136"/>
    </source>
</evidence>
<feature type="transmembrane region" description="Helical" evidence="5">
    <location>
        <begin position="173"/>
        <end position="191"/>
    </location>
</feature>
<keyword evidence="9" id="KW-1185">Reference proteome</keyword>
<dbReference type="InterPro" id="IPR036513">
    <property type="entry name" value="STAS_dom_sf"/>
</dbReference>
<organism evidence="8 10">
    <name type="scientific">Turicibacter bilis</name>
    <dbReference type="NCBI Taxonomy" id="2735723"/>
    <lineage>
        <taxon>Bacteria</taxon>
        <taxon>Bacillati</taxon>
        <taxon>Bacillota</taxon>
        <taxon>Erysipelotrichia</taxon>
        <taxon>Erysipelotrichales</taxon>
        <taxon>Turicibacteraceae</taxon>
        <taxon>Turicibacter</taxon>
    </lineage>
</organism>
<feature type="transmembrane region" description="Helical" evidence="5">
    <location>
        <begin position="320"/>
        <end position="338"/>
    </location>
</feature>
<feature type="transmembrane region" description="Helical" evidence="5">
    <location>
        <begin position="290"/>
        <end position="308"/>
    </location>
</feature>
<dbReference type="EMBL" id="CP071250">
    <property type="protein sequence ID" value="UUF09373.1"/>
    <property type="molecule type" value="Genomic_DNA"/>
</dbReference>
<comment type="subcellular location">
    <subcellularLocation>
        <location evidence="1">Membrane</location>
        <topology evidence="1">Multi-pass membrane protein</topology>
    </subcellularLocation>
</comment>
<dbReference type="GO" id="GO:0055085">
    <property type="term" value="P:transmembrane transport"/>
    <property type="evidence" value="ECO:0007669"/>
    <property type="project" value="InterPro"/>
</dbReference>
<evidence type="ECO:0000256" key="5">
    <source>
        <dbReference type="SAM" id="Phobius"/>
    </source>
</evidence>
<gene>
    <name evidence="8" type="primary">sulP</name>
    <name evidence="7" type="ORF">J0J69_08710</name>
    <name evidence="8" type="ORF">J0J70_05280</name>
</gene>
<evidence type="ECO:0000259" key="6">
    <source>
        <dbReference type="PROSITE" id="PS50801"/>
    </source>
</evidence>
<evidence type="ECO:0000313" key="9">
    <source>
        <dbReference type="Proteomes" id="UP001058016"/>
    </source>
</evidence>
<keyword evidence="2 5" id="KW-0812">Transmembrane</keyword>
<dbReference type="Gene3D" id="3.30.750.24">
    <property type="entry name" value="STAS domain"/>
    <property type="match status" value="1"/>
</dbReference>
<feature type="domain" description="STAS" evidence="6">
    <location>
        <begin position="435"/>
        <end position="546"/>
    </location>
</feature>
<dbReference type="InterPro" id="IPR011547">
    <property type="entry name" value="SLC26A/SulP_dom"/>
</dbReference>